<evidence type="ECO:0000256" key="1">
    <source>
        <dbReference type="SAM" id="MobiDB-lite"/>
    </source>
</evidence>
<dbReference type="EnsemblPlants" id="PGSC0003DMT400089269">
    <property type="protein sequence ID" value="PGSC0003DMT400089269"/>
    <property type="gene ID" value="PGSC0003DMG400038840"/>
</dbReference>
<protein>
    <submittedName>
        <fullName evidence="2">Uncharacterized protein</fullName>
    </submittedName>
</protein>
<keyword evidence="3" id="KW-1185">Reference proteome</keyword>
<evidence type="ECO:0000313" key="3">
    <source>
        <dbReference type="Proteomes" id="UP000011115"/>
    </source>
</evidence>
<dbReference type="PaxDb" id="4113-PGSC0003DMT400089269"/>
<reference evidence="2" key="2">
    <citation type="submission" date="2015-06" db="UniProtKB">
        <authorList>
            <consortium name="EnsemblPlants"/>
        </authorList>
    </citation>
    <scope>IDENTIFICATION</scope>
    <source>
        <strain evidence="2">DM1-3 516 R44</strain>
    </source>
</reference>
<dbReference type="AlphaFoldDB" id="M1DHT6"/>
<accession>M1DHT6</accession>
<feature type="compositionally biased region" description="Polar residues" evidence="1">
    <location>
        <begin position="1"/>
        <end position="19"/>
    </location>
</feature>
<name>M1DHT6_SOLTU</name>
<evidence type="ECO:0000313" key="2">
    <source>
        <dbReference type="EnsemblPlants" id="PGSC0003DMT400089269"/>
    </source>
</evidence>
<organism evidence="2 3">
    <name type="scientific">Solanum tuberosum</name>
    <name type="common">Potato</name>
    <dbReference type="NCBI Taxonomy" id="4113"/>
    <lineage>
        <taxon>Eukaryota</taxon>
        <taxon>Viridiplantae</taxon>
        <taxon>Streptophyta</taxon>
        <taxon>Embryophyta</taxon>
        <taxon>Tracheophyta</taxon>
        <taxon>Spermatophyta</taxon>
        <taxon>Magnoliopsida</taxon>
        <taxon>eudicotyledons</taxon>
        <taxon>Gunneridae</taxon>
        <taxon>Pentapetalae</taxon>
        <taxon>asterids</taxon>
        <taxon>lamiids</taxon>
        <taxon>Solanales</taxon>
        <taxon>Solanaceae</taxon>
        <taxon>Solanoideae</taxon>
        <taxon>Solaneae</taxon>
        <taxon>Solanum</taxon>
    </lineage>
</organism>
<dbReference type="Gramene" id="PGSC0003DMT400089269">
    <property type="protein sequence ID" value="PGSC0003DMT400089269"/>
    <property type="gene ID" value="PGSC0003DMG400038840"/>
</dbReference>
<dbReference type="InParanoid" id="M1DHT6"/>
<dbReference type="HOGENOM" id="CLU_2324780_0_0_1"/>
<sequence length="99" mass="10369">MGASSSVSTTDGASRSDVSISDGDDMRDVGTIEVDRSEDLAGSGKLTYPLVDSSSALCATGQKPKLRVANAKSNLNLGPDPISGIVHLNQWKIHKLGWL</sequence>
<reference evidence="3" key="1">
    <citation type="journal article" date="2011" name="Nature">
        <title>Genome sequence and analysis of the tuber crop potato.</title>
        <authorList>
            <consortium name="The Potato Genome Sequencing Consortium"/>
        </authorList>
    </citation>
    <scope>NUCLEOTIDE SEQUENCE [LARGE SCALE GENOMIC DNA]</scope>
    <source>
        <strain evidence="3">cv. DM1-3 516 R44</strain>
    </source>
</reference>
<proteinExistence type="predicted"/>
<feature type="region of interest" description="Disordered" evidence="1">
    <location>
        <begin position="1"/>
        <end position="29"/>
    </location>
</feature>
<dbReference type="Proteomes" id="UP000011115">
    <property type="component" value="Unassembled WGS sequence"/>
</dbReference>